<dbReference type="Gene3D" id="3.30.40.10">
    <property type="entry name" value="Zinc/RING finger domain, C3HC4 (zinc finger)"/>
    <property type="match status" value="1"/>
</dbReference>
<dbReference type="KEGG" id="emc:129331717"/>
<evidence type="ECO:0000256" key="6">
    <source>
        <dbReference type="ARBA" id="ARBA00022833"/>
    </source>
</evidence>
<dbReference type="GeneID" id="129331717"/>
<reference evidence="16" key="1">
    <citation type="submission" date="2025-08" db="UniProtKB">
        <authorList>
            <consortium name="RefSeq"/>
        </authorList>
    </citation>
    <scope>IDENTIFICATION</scope>
    <source>
        <tissue evidence="16">Blood</tissue>
    </source>
</reference>
<evidence type="ECO:0000256" key="11">
    <source>
        <dbReference type="ARBA" id="ARBA00055120"/>
    </source>
</evidence>
<dbReference type="InterPro" id="IPR013083">
    <property type="entry name" value="Znf_RING/FYVE/PHD"/>
</dbReference>
<dbReference type="GO" id="GO:0007076">
    <property type="term" value="P:mitotic chromosome condensation"/>
    <property type="evidence" value="ECO:0007669"/>
    <property type="project" value="TreeGrafter"/>
</dbReference>
<keyword evidence="2" id="KW-0132">Cell division</keyword>
<dbReference type="GO" id="GO:0006325">
    <property type="term" value="P:chromatin organization"/>
    <property type="evidence" value="ECO:0007669"/>
    <property type="project" value="UniProtKB-KW"/>
</dbReference>
<evidence type="ECO:0000256" key="9">
    <source>
        <dbReference type="ARBA" id="ARBA00023242"/>
    </source>
</evidence>
<feature type="region of interest" description="Disordered" evidence="13">
    <location>
        <begin position="54"/>
        <end position="100"/>
    </location>
</feature>
<keyword evidence="4" id="KW-0863">Zinc-finger</keyword>
<keyword evidence="7" id="KW-0156">Chromatin regulator</keyword>
<feature type="region of interest" description="Disordered" evidence="13">
    <location>
        <begin position="145"/>
        <end position="175"/>
    </location>
</feature>
<keyword evidence="3" id="KW-0479">Metal-binding</keyword>
<evidence type="ECO:0000313" key="15">
    <source>
        <dbReference type="Proteomes" id="UP001190640"/>
    </source>
</evidence>
<dbReference type="PANTHER" id="PTHR14571">
    <property type="entry name" value="HISTONE-LYSINE N-METHYLTRANSFERASE SET-26-RELATED"/>
    <property type="match status" value="1"/>
</dbReference>
<dbReference type="InterPro" id="IPR019787">
    <property type="entry name" value="Znf_PHD-finger"/>
</dbReference>
<dbReference type="RefSeq" id="XP_054838130.1">
    <property type="nucleotide sequence ID" value="XM_054982155.1"/>
</dbReference>
<keyword evidence="6" id="KW-0862">Zinc</keyword>
<dbReference type="AlphaFoldDB" id="A0AA97L0U2"/>
<keyword evidence="9" id="KW-0539">Nucleus</keyword>
<keyword evidence="15" id="KW-1185">Reference proteome</keyword>
<dbReference type="GO" id="GO:0003682">
    <property type="term" value="F:chromatin binding"/>
    <property type="evidence" value="ECO:0007669"/>
    <property type="project" value="TreeGrafter"/>
</dbReference>
<dbReference type="GO" id="GO:0005654">
    <property type="term" value="C:nucleoplasm"/>
    <property type="evidence" value="ECO:0007669"/>
    <property type="project" value="UniProtKB-SubCell"/>
</dbReference>
<feature type="compositionally biased region" description="Low complexity" evidence="13">
    <location>
        <begin position="78"/>
        <end position="87"/>
    </location>
</feature>
<dbReference type="CDD" id="cd15632">
    <property type="entry name" value="PHD_PHF13"/>
    <property type="match status" value="1"/>
</dbReference>
<dbReference type="InterPro" id="IPR041947">
    <property type="entry name" value="PHD_PHF13"/>
</dbReference>
<dbReference type="PANTHER" id="PTHR14571:SF14">
    <property type="entry name" value="ZINC FINGER PHD-TYPE DOMAIN-CONTAINING PROTEIN"/>
    <property type="match status" value="1"/>
</dbReference>
<evidence type="ECO:0000256" key="12">
    <source>
        <dbReference type="ARBA" id="ARBA00068751"/>
    </source>
</evidence>
<dbReference type="Pfam" id="PF13831">
    <property type="entry name" value="PHD_2"/>
    <property type="match status" value="1"/>
</dbReference>
<evidence type="ECO:0000256" key="4">
    <source>
        <dbReference type="ARBA" id="ARBA00022771"/>
    </source>
</evidence>
<comment type="subcellular location">
    <subcellularLocation>
        <location evidence="1">Nucleus</location>
        <location evidence="1">Nucleoplasm</location>
    </subcellularLocation>
</comment>
<evidence type="ECO:0000256" key="1">
    <source>
        <dbReference type="ARBA" id="ARBA00004642"/>
    </source>
</evidence>
<name>A0AA97L0U2_EUBMA</name>
<evidence type="ECO:0000256" key="2">
    <source>
        <dbReference type="ARBA" id="ARBA00022618"/>
    </source>
</evidence>
<organism evidence="15 16">
    <name type="scientific">Eublepharis macularius</name>
    <name type="common">Leopard gecko</name>
    <name type="synonym">Cyrtodactylus macularius</name>
    <dbReference type="NCBI Taxonomy" id="481883"/>
    <lineage>
        <taxon>Eukaryota</taxon>
        <taxon>Metazoa</taxon>
        <taxon>Chordata</taxon>
        <taxon>Craniata</taxon>
        <taxon>Vertebrata</taxon>
        <taxon>Euteleostomi</taxon>
        <taxon>Lepidosauria</taxon>
        <taxon>Squamata</taxon>
        <taxon>Bifurcata</taxon>
        <taxon>Gekkota</taxon>
        <taxon>Eublepharidae</taxon>
        <taxon>Eublepharinae</taxon>
        <taxon>Eublepharis</taxon>
    </lineage>
</organism>
<dbReference type="GO" id="GO:0051301">
    <property type="term" value="P:cell division"/>
    <property type="evidence" value="ECO:0007669"/>
    <property type="project" value="UniProtKB-KW"/>
</dbReference>
<dbReference type="InterPro" id="IPR011011">
    <property type="entry name" value="Znf_FYVE_PHD"/>
</dbReference>
<evidence type="ECO:0000259" key="14">
    <source>
        <dbReference type="SMART" id="SM00249"/>
    </source>
</evidence>
<comment type="function">
    <text evidence="11">Modulates chromatin structure and DNA damage response by regulating key determinants of chromatin compaction and DNA damage response. Binds H3K4me3-containing chromatin and promotes DNA condensation by recruiting corepressors such as TRIM28 and H3K9 methyltransferase SETDB1. Required for normal chromosome condensation during the early stages of mitosis. Required for normal chromosome separation during mitosis. Increases both chromatin-associated levels and activity of H3K9 methyltransferases, such as SETDB1, thus enhancing H3K9 trimethylation. Essential for testicular stem-cell differentiation and sustained spermatogenesis.</text>
</comment>
<feature type="domain" description="Zinc finger PHD-type" evidence="14">
    <location>
        <begin position="276"/>
        <end position="320"/>
    </location>
</feature>
<evidence type="ECO:0000256" key="8">
    <source>
        <dbReference type="ARBA" id="ARBA00023067"/>
    </source>
</evidence>
<evidence type="ECO:0000256" key="3">
    <source>
        <dbReference type="ARBA" id="ARBA00022723"/>
    </source>
</evidence>
<dbReference type="Proteomes" id="UP001190640">
    <property type="component" value="Chromosome 6"/>
</dbReference>
<gene>
    <name evidence="16" type="primary">LOC129331717</name>
</gene>
<accession>A0AA97L0U2</accession>
<dbReference type="GO" id="GO:0008270">
    <property type="term" value="F:zinc ion binding"/>
    <property type="evidence" value="ECO:0007669"/>
    <property type="project" value="UniProtKB-KW"/>
</dbReference>
<proteinExistence type="predicted"/>
<protein>
    <recommendedName>
        <fullName evidence="12">PHD finger protein 13</fullName>
    </recommendedName>
</protein>
<evidence type="ECO:0000313" key="16">
    <source>
        <dbReference type="RefSeq" id="XP_054838130.1"/>
    </source>
</evidence>
<evidence type="ECO:0000256" key="7">
    <source>
        <dbReference type="ARBA" id="ARBA00022853"/>
    </source>
</evidence>
<sequence length="342" mass="38147">MSGPEEDAGASPVPSPGYPAFDEPPQKRQRTVEDFNQFCTFVLAYAGYIPYPNENEPWPLRGNMSPQNSTGSTRDSDSWASSQSCDSQVLSDDGGSRNTKCKGTGGDLFLSSSHVSSSFCPTRPHQAKKKKQLAKKLLLDHDADKRVMPGSMKDTKQERVEPGGETHGKGEELDSCLPREELQARSLLEQYIKEDKGWMCEQQSAEKPVTGALGPEEQGTCKEGRISLACWSVREQSSEEELSRDGLQLNTSCEEFAAPAPSDSKADEDDAWDLITCFCLKPFAGRPMIECNECFTWIHLSCAKIRKSNVPDIFICQRCRDAKQEIRRSNRARTVPRKRFCD</sequence>
<evidence type="ECO:0000256" key="10">
    <source>
        <dbReference type="ARBA" id="ARBA00023306"/>
    </source>
</evidence>
<keyword evidence="5" id="KW-0498">Mitosis</keyword>
<feature type="region of interest" description="Disordered" evidence="13">
    <location>
        <begin position="1"/>
        <end position="29"/>
    </location>
</feature>
<evidence type="ECO:0000256" key="13">
    <source>
        <dbReference type="SAM" id="MobiDB-lite"/>
    </source>
</evidence>
<keyword evidence="8" id="KW-0226">DNA condensation</keyword>
<keyword evidence="10" id="KW-0131">Cell cycle</keyword>
<evidence type="ECO:0000256" key="5">
    <source>
        <dbReference type="ARBA" id="ARBA00022776"/>
    </source>
</evidence>
<dbReference type="FunFam" id="3.30.40.10:FF:000039">
    <property type="entry name" value="PHD finger protein 13"/>
    <property type="match status" value="1"/>
</dbReference>
<dbReference type="SUPFAM" id="SSF57903">
    <property type="entry name" value="FYVE/PHD zinc finger"/>
    <property type="match status" value="1"/>
</dbReference>
<dbReference type="InterPro" id="IPR001965">
    <property type="entry name" value="Znf_PHD"/>
</dbReference>
<dbReference type="SMART" id="SM00249">
    <property type="entry name" value="PHD"/>
    <property type="match status" value="1"/>
</dbReference>